<dbReference type="AlphaFoldDB" id="A0A2U8WUQ3"/>
<gene>
    <name evidence="1" type="ORF">DK419_01200</name>
</gene>
<proteinExistence type="predicted"/>
<evidence type="ECO:0000313" key="2">
    <source>
        <dbReference type="Proteomes" id="UP000245444"/>
    </source>
</evidence>
<dbReference type="RefSeq" id="WP_109962045.1">
    <property type="nucleotide sequence ID" value="NZ_CP029553.1"/>
</dbReference>
<dbReference type="OrthoDB" id="9790710at2"/>
<accession>A0A2U8WUQ3</accession>
<name>A0A2U8WUQ3_9HYPH</name>
<dbReference type="Gene3D" id="3.40.50.2000">
    <property type="entry name" value="Glycogen Phosphorylase B"/>
    <property type="match status" value="1"/>
</dbReference>
<protein>
    <recommendedName>
        <fullName evidence="3">Glycosyl transferase family 1 domain-containing protein</fullName>
    </recommendedName>
</protein>
<keyword evidence="2" id="KW-1185">Reference proteome</keyword>
<reference evidence="1 2" key="1">
    <citation type="submission" date="2018-05" db="EMBL/GenBank/DDBJ databases">
        <title>Complete Genome Sequence of Methylobacterium sp. 17Sr1-28.</title>
        <authorList>
            <person name="Srinivasan S."/>
        </authorList>
    </citation>
    <scope>NUCLEOTIDE SEQUENCE [LARGE SCALE GENOMIC DNA]</scope>
    <source>
        <strain evidence="1 2">17Sr1-28</strain>
    </source>
</reference>
<dbReference type="Pfam" id="PF13692">
    <property type="entry name" value="Glyco_trans_1_4"/>
    <property type="match status" value="1"/>
</dbReference>
<dbReference type="Proteomes" id="UP000245444">
    <property type="component" value="Chromosome"/>
</dbReference>
<dbReference type="EMBL" id="CP029553">
    <property type="protein sequence ID" value="AWN49789.1"/>
    <property type="molecule type" value="Genomic_DNA"/>
</dbReference>
<evidence type="ECO:0000313" key="1">
    <source>
        <dbReference type="EMBL" id="AWN49789.1"/>
    </source>
</evidence>
<dbReference type="SUPFAM" id="SSF53756">
    <property type="entry name" value="UDP-Glycosyltransferase/glycogen phosphorylase"/>
    <property type="match status" value="1"/>
</dbReference>
<sequence length="929" mass="106015">MAKDSAENASDHDLENFEAYFEGLSSEDKEFANYVDGLGFTNSYLDMNTDVKNSGLHPIIHWLQYGLFEGRPLHSTVVVRRGADAERAEGDNWQHYRWNGELIAVRQSRVALGDLIHRIPDISVEDEAFAEFVLQNLDPEFYLQVRRDVAEANIDPVYHWLQHGLYEGTLLHPDVLTRHGPDAERTKGSSWQRYRWKGELVVVRQSSVALSDLIQRIPDISVEDEAFAEFVLQNLDPKMYLQAHRDVAEINADPFGHWLGWGLYQNRPLHPTIVTRRGSDAERTKDDSWQHYRWKGELIAVRQSGVALGDLIYLIPDISVEDEAFAEFVLQNLDPKMYLQAHRDVAEVNADPFGHWLGWGLYQNRPLHPTIVTRRGSDAERTKDDSWQHYRWKGELIAVRQSRVALGDLIYRIPDISVEDEAFAEFVLQKLDPKMYLQAHRDVAEANIDPFFHWLKYGFSAGFALAPNVKIFKNQQNFQNDTWTRHDFKWNGEFLYAYENMISDDILNQVHRQAKYEPAIYAAGALALSALNVFDGPDLLTRDRVDVDQLLNCFNGQTSVIFFIPYLLAGGAEKYAADLVDVATTIYNGNVSVVVTEQSEKDSDWSSLSVLKPFHKANVIFWKDVDNSYNPVTTLARLLNGLAPKVIVVINSRLGLDLISTYGRGLSQNANLFCAYFSMGVNGLGVPYGTRFPRLTSSFATSLTDNSPMQHILDERYSHISIGNTIVIPPRVQLVSDRKFEERYKKNVTTLNKNNRHRRWVWYSRIEIFKGTEILAKLAKMRPHDQFDVYGTGSENADHLGLHLPNIKLKGVVKNINVEDFSLYDGFIFTSLYEGLPNAVLEMSQHAIPMILSDVGGLRDTFDDESVKFVRIVDDKEVCAKNFDAALAEVLHLKPAERYSMIVNAKSQVELRHSATNHSNTVREKLFNV</sequence>
<organism evidence="1 2">
    <name type="scientific">Methylobacterium terrae</name>
    <dbReference type="NCBI Taxonomy" id="2202827"/>
    <lineage>
        <taxon>Bacteria</taxon>
        <taxon>Pseudomonadati</taxon>
        <taxon>Pseudomonadota</taxon>
        <taxon>Alphaproteobacteria</taxon>
        <taxon>Hyphomicrobiales</taxon>
        <taxon>Methylobacteriaceae</taxon>
        <taxon>Methylobacterium</taxon>
    </lineage>
</organism>
<evidence type="ECO:0008006" key="3">
    <source>
        <dbReference type="Google" id="ProtNLM"/>
    </source>
</evidence>
<dbReference type="KEGG" id="mtea:DK419_01200"/>